<evidence type="ECO:0000313" key="3">
    <source>
        <dbReference type="Proteomes" id="UP000000763"/>
    </source>
</evidence>
<feature type="region of interest" description="Disordered" evidence="1">
    <location>
        <begin position="136"/>
        <end position="156"/>
    </location>
</feature>
<reference evidence="3" key="2">
    <citation type="journal article" date="2008" name="Nucleic Acids Res.">
        <title>The rice annotation project database (RAP-DB): 2008 update.</title>
        <authorList>
            <consortium name="The rice annotation project (RAP)"/>
        </authorList>
    </citation>
    <scope>GENOME REANNOTATION</scope>
    <source>
        <strain evidence="3">cv. Nipponbare</strain>
    </source>
</reference>
<reference evidence="3" key="1">
    <citation type="journal article" date="2005" name="Nature">
        <title>The map-based sequence of the rice genome.</title>
        <authorList>
            <consortium name="International rice genome sequencing project (IRGSP)"/>
            <person name="Matsumoto T."/>
            <person name="Wu J."/>
            <person name="Kanamori H."/>
            <person name="Katayose Y."/>
            <person name="Fujisawa M."/>
            <person name="Namiki N."/>
            <person name="Mizuno H."/>
            <person name="Yamamoto K."/>
            <person name="Antonio B.A."/>
            <person name="Baba T."/>
            <person name="Sakata K."/>
            <person name="Nagamura Y."/>
            <person name="Aoki H."/>
            <person name="Arikawa K."/>
            <person name="Arita K."/>
            <person name="Bito T."/>
            <person name="Chiden Y."/>
            <person name="Fujitsuka N."/>
            <person name="Fukunaka R."/>
            <person name="Hamada M."/>
            <person name="Harada C."/>
            <person name="Hayashi A."/>
            <person name="Hijishita S."/>
            <person name="Honda M."/>
            <person name="Hosokawa S."/>
            <person name="Ichikawa Y."/>
            <person name="Idonuma A."/>
            <person name="Iijima M."/>
            <person name="Ikeda M."/>
            <person name="Ikeno M."/>
            <person name="Ito K."/>
            <person name="Ito S."/>
            <person name="Ito T."/>
            <person name="Ito Y."/>
            <person name="Ito Y."/>
            <person name="Iwabuchi A."/>
            <person name="Kamiya K."/>
            <person name="Karasawa W."/>
            <person name="Kurita K."/>
            <person name="Katagiri S."/>
            <person name="Kikuta A."/>
            <person name="Kobayashi H."/>
            <person name="Kobayashi N."/>
            <person name="Machita K."/>
            <person name="Maehara T."/>
            <person name="Masukawa M."/>
            <person name="Mizubayashi T."/>
            <person name="Mukai Y."/>
            <person name="Nagasaki H."/>
            <person name="Nagata Y."/>
            <person name="Naito S."/>
            <person name="Nakashima M."/>
            <person name="Nakama Y."/>
            <person name="Nakamichi Y."/>
            <person name="Nakamura M."/>
            <person name="Meguro A."/>
            <person name="Negishi M."/>
            <person name="Ohta I."/>
            <person name="Ohta T."/>
            <person name="Okamoto M."/>
            <person name="Ono N."/>
            <person name="Saji S."/>
            <person name="Sakaguchi M."/>
            <person name="Sakai K."/>
            <person name="Shibata M."/>
            <person name="Shimokawa T."/>
            <person name="Song J."/>
            <person name="Takazaki Y."/>
            <person name="Terasawa K."/>
            <person name="Tsugane M."/>
            <person name="Tsuji K."/>
            <person name="Ueda S."/>
            <person name="Waki K."/>
            <person name="Yamagata H."/>
            <person name="Yamamoto M."/>
            <person name="Yamamoto S."/>
            <person name="Yamane H."/>
            <person name="Yoshiki S."/>
            <person name="Yoshihara R."/>
            <person name="Yukawa K."/>
            <person name="Zhong H."/>
            <person name="Yano M."/>
            <person name="Yuan Q."/>
            <person name="Ouyang S."/>
            <person name="Liu J."/>
            <person name="Jones K.M."/>
            <person name="Gansberger K."/>
            <person name="Moffat K."/>
            <person name="Hill J."/>
            <person name="Bera J."/>
            <person name="Fadrosh D."/>
            <person name="Jin S."/>
            <person name="Johri S."/>
            <person name="Kim M."/>
            <person name="Overton L."/>
            <person name="Reardon M."/>
            <person name="Tsitrin T."/>
            <person name="Vuong H."/>
            <person name="Weaver B."/>
            <person name="Ciecko A."/>
            <person name="Tallon L."/>
            <person name="Jackson J."/>
            <person name="Pai G."/>
            <person name="Aken S.V."/>
            <person name="Utterback T."/>
            <person name="Reidmuller S."/>
            <person name="Feldblyum T."/>
            <person name="Hsiao J."/>
            <person name="Zismann V."/>
            <person name="Iobst S."/>
            <person name="de Vazeille A.R."/>
            <person name="Buell C.R."/>
            <person name="Ying K."/>
            <person name="Li Y."/>
            <person name="Lu T."/>
            <person name="Huang Y."/>
            <person name="Zhao Q."/>
            <person name="Feng Q."/>
            <person name="Zhang L."/>
            <person name="Zhu J."/>
            <person name="Weng Q."/>
            <person name="Mu J."/>
            <person name="Lu Y."/>
            <person name="Fan D."/>
            <person name="Liu Y."/>
            <person name="Guan J."/>
            <person name="Zhang Y."/>
            <person name="Yu S."/>
            <person name="Liu X."/>
            <person name="Zhang Y."/>
            <person name="Hong G."/>
            <person name="Han B."/>
            <person name="Choisne N."/>
            <person name="Demange N."/>
            <person name="Orjeda G."/>
            <person name="Samain S."/>
            <person name="Cattolico L."/>
            <person name="Pelletier E."/>
            <person name="Couloux A."/>
            <person name="Segurens B."/>
            <person name="Wincker P."/>
            <person name="D'Hont A."/>
            <person name="Scarpelli C."/>
            <person name="Weissenbach J."/>
            <person name="Salanoubat M."/>
            <person name="Quetier F."/>
            <person name="Yu Y."/>
            <person name="Kim H.R."/>
            <person name="Rambo T."/>
            <person name="Currie J."/>
            <person name="Collura K."/>
            <person name="Luo M."/>
            <person name="Yang T."/>
            <person name="Ammiraju J.S.S."/>
            <person name="Engler F."/>
            <person name="Soderlund C."/>
            <person name="Wing R.A."/>
            <person name="Palmer L.E."/>
            <person name="de la Bastide M."/>
            <person name="Spiegel L."/>
            <person name="Nascimento L."/>
            <person name="Zutavern T."/>
            <person name="O'Shaughnessy A."/>
            <person name="Dike S."/>
            <person name="Dedhia N."/>
            <person name="Preston R."/>
            <person name="Balija V."/>
            <person name="McCombie W.R."/>
            <person name="Chow T."/>
            <person name="Chen H."/>
            <person name="Chung M."/>
            <person name="Chen C."/>
            <person name="Shaw J."/>
            <person name="Wu H."/>
            <person name="Hsiao K."/>
            <person name="Chao Y."/>
            <person name="Chu M."/>
            <person name="Cheng C."/>
            <person name="Hour A."/>
            <person name="Lee P."/>
            <person name="Lin S."/>
            <person name="Lin Y."/>
            <person name="Liou J."/>
            <person name="Liu S."/>
            <person name="Hsing Y."/>
            <person name="Raghuvanshi S."/>
            <person name="Mohanty A."/>
            <person name="Bharti A.K."/>
            <person name="Gaur A."/>
            <person name="Gupta V."/>
            <person name="Kumar D."/>
            <person name="Ravi V."/>
            <person name="Vij S."/>
            <person name="Kapur A."/>
            <person name="Khurana P."/>
            <person name="Khurana P."/>
            <person name="Khurana J.P."/>
            <person name="Tyagi A.K."/>
            <person name="Gaikwad K."/>
            <person name="Singh A."/>
            <person name="Dalal V."/>
            <person name="Srivastava S."/>
            <person name="Dixit A."/>
            <person name="Pal A.K."/>
            <person name="Ghazi I.A."/>
            <person name="Yadav M."/>
            <person name="Pandit A."/>
            <person name="Bhargava A."/>
            <person name="Sureshbabu K."/>
            <person name="Batra K."/>
            <person name="Sharma T.R."/>
            <person name="Mohapatra T."/>
            <person name="Singh N.K."/>
            <person name="Messing J."/>
            <person name="Nelson A.B."/>
            <person name="Fuks G."/>
            <person name="Kavchok S."/>
            <person name="Keizer G."/>
            <person name="Linton E."/>
            <person name="Llaca V."/>
            <person name="Song R."/>
            <person name="Tanyolac B."/>
            <person name="Young S."/>
            <person name="Ho-Il K."/>
            <person name="Hahn J.H."/>
            <person name="Sangsakoo G."/>
            <person name="Vanavichit A."/>
            <person name="de Mattos Luiz.A.T."/>
            <person name="Zimmer P.D."/>
            <person name="Malone G."/>
            <person name="Dellagostin O."/>
            <person name="de Oliveira A.C."/>
            <person name="Bevan M."/>
            <person name="Bancroft I."/>
            <person name="Minx P."/>
            <person name="Cordum H."/>
            <person name="Wilson R."/>
            <person name="Cheng Z."/>
            <person name="Jin W."/>
            <person name="Jiang J."/>
            <person name="Leong S.A."/>
            <person name="Iwama H."/>
            <person name="Gojobori T."/>
            <person name="Itoh T."/>
            <person name="Niimura Y."/>
            <person name="Fujii Y."/>
            <person name="Habara T."/>
            <person name="Sakai H."/>
            <person name="Sato Y."/>
            <person name="Wilson G."/>
            <person name="Kumar K."/>
            <person name="McCouch S."/>
            <person name="Juretic N."/>
            <person name="Hoen D."/>
            <person name="Wright S."/>
            <person name="Bruskiewich R."/>
            <person name="Bureau T."/>
            <person name="Miyao A."/>
            <person name="Hirochika H."/>
            <person name="Nishikawa T."/>
            <person name="Kadowaki K."/>
            <person name="Sugiura M."/>
            <person name="Burr B."/>
            <person name="Sasaki T."/>
        </authorList>
    </citation>
    <scope>NUCLEOTIDE SEQUENCE [LARGE SCALE GENOMIC DNA]</scope>
    <source>
        <strain evidence="3">cv. Nipponbare</strain>
    </source>
</reference>
<accession>Q6H5I0</accession>
<dbReference type="AlphaFoldDB" id="Q6H5I0"/>
<sequence length="156" mass="16478">MLAIFGLVVSCRDARHHRVVAPCTARRAARRPVRGVGVVAGGGTDAIAHMLTAVLAAMHKLEENHPEAVNISAVLATAAPVAAANARCVGVGERVCRGLHRASANATRARAAAPQAACRLSAPSLPLCAARRRSPFSEGRKRGIERRGRREDRERG</sequence>
<dbReference type="EMBL" id="AP005594">
    <property type="protein sequence ID" value="BAD26019.1"/>
    <property type="molecule type" value="Genomic_DNA"/>
</dbReference>
<protein>
    <submittedName>
        <fullName evidence="2">Uncharacterized protein</fullName>
    </submittedName>
</protein>
<evidence type="ECO:0000256" key="1">
    <source>
        <dbReference type="SAM" id="MobiDB-lite"/>
    </source>
</evidence>
<feature type="compositionally biased region" description="Basic and acidic residues" evidence="1">
    <location>
        <begin position="138"/>
        <end position="156"/>
    </location>
</feature>
<dbReference type="Proteomes" id="UP000000763">
    <property type="component" value="Chromosome 9"/>
</dbReference>
<organism evidence="2 3">
    <name type="scientific">Oryza sativa subsp. japonica</name>
    <name type="common">Rice</name>
    <dbReference type="NCBI Taxonomy" id="39947"/>
    <lineage>
        <taxon>Eukaryota</taxon>
        <taxon>Viridiplantae</taxon>
        <taxon>Streptophyta</taxon>
        <taxon>Embryophyta</taxon>
        <taxon>Tracheophyta</taxon>
        <taxon>Spermatophyta</taxon>
        <taxon>Magnoliopsida</taxon>
        <taxon>Liliopsida</taxon>
        <taxon>Poales</taxon>
        <taxon>Poaceae</taxon>
        <taxon>BOP clade</taxon>
        <taxon>Oryzoideae</taxon>
        <taxon>Oryzeae</taxon>
        <taxon>Oryzinae</taxon>
        <taxon>Oryza</taxon>
        <taxon>Oryza sativa</taxon>
    </lineage>
</organism>
<evidence type="ECO:0000313" key="2">
    <source>
        <dbReference type="EMBL" id="BAD26019.1"/>
    </source>
</evidence>
<gene>
    <name evidence="2" type="primary">P0701E06.22</name>
</gene>
<proteinExistence type="predicted"/>
<name>Q6H5I0_ORYSJ</name>